<evidence type="ECO:0000313" key="2">
    <source>
        <dbReference type="Proteomes" id="UP001283361"/>
    </source>
</evidence>
<dbReference type="Proteomes" id="UP001283361">
    <property type="component" value="Unassembled WGS sequence"/>
</dbReference>
<dbReference type="AlphaFoldDB" id="A0AAE1AZM7"/>
<sequence length="78" mass="8813">MDRSVHVGLYTTGYSKFWKCERTPSGSSPSTTVRHSHPAMDRSVHVGLYTTGYSKLWKCERTPSGLQPVYHNVASKRL</sequence>
<name>A0AAE1AZM7_9GAST</name>
<dbReference type="EMBL" id="JAWDGP010000840">
    <property type="protein sequence ID" value="KAK3796833.1"/>
    <property type="molecule type" value="Genomic_DNA"/>
</dbReference>
<protein>
    <submittedName>
        <fullName evidence="1">Uncharacterized protein</fullName>
    </submittedName>
</protein>
<comment type="caution">
    <text evidence="1">The sequence shown here is derived from an EMBL/GenBank/DDBJ whole genome shotgun (WGS) entry which is preliminary data.</text>
</comment>
<organism evidence="1 2">
    <name type="scientific">Elysia crispata</name>
    <name type="common">lettuce slug</name>
    <dbReference type="NCBI Taxonomy" id="231223"/>
    <lineage>
        <taxon>Eukaryota</taxon>
        <taxon>Metazoa</taxon>
        <taxon>Spiralia</taxon>
        <taxon>Lophotrochozoa</taxon>
        <taxon>Mollusca</taxon>
        <taxon>Gastropoda</taxon>
        <taxon>Heterobranchia</taxon>
        <taxon>Euthyneura</taxon>
        <taxon>Panpulmonata</taxon>
        <taxon>Sacoglossa</taxon>
        <taxon>Placobranchoidea</taxon>
        <taxon>Plakobranchidae</taxon>
        <taxon>Elysia</taxon>
    </lineage>
</organism>
<accession>A0AAE1AZM7</accession>
<gene>
    <name evidence="1" type="ORF">RRG08_040892</name>
</gene>
<proteinExistence type="predicted"/>
<reference evidence="1" key="1">
    <citation type="journal article" date="2023" name="G3 (Bethesda)">
        <title>A reference genome for the long-term kleptoplast-retaining sea slug Elysia crispata morphotype clarki.</title>
        <authorList>
            <person name="Eastman K.E."/>
            <person name="Pendleton A.L."/>
            <person name="Shaikh M.A."/>
            <person name="Suttiyut T."/>
            <person name="Ogas R."/>
            <person name="Tomko P."/>
            <person name="Gavelis G."/>
            <person name="Widhalm J.R."/>
            <person name="Wisecaver J.H."/>
        </authorList>
    </citation>
    <scope>NUCLEOTIDE SEQUENCE</scope>
    <source>
        <strain evidence="1">ECLA1</strain>
    </source>
</reference>
<evidence type="ECO:0000313" key="1">
    <source>
        <dbReference type="EMBL" id="KAK3796833.1"/>
    </source>
</evidence>
<keyword evidence="2" id="KW-1185">Reference proteome</keyword>